<reference evidence="3" key="1">
    <citation type="journal article" date="2020" name="Sci. Rep.">
        <title>Chromosome-scale genome assembly for the duckweed Spirodela intermedia, integrating cytogenetic maps, PacBio and Oxford Nanopore libraries.</title>
        <authorList>
            <person name="Hoang P.T.N."/>
            <person name="Fiebig A."/>
            <person name="Novak P."/>
            <person name="Macas J."/>
            <person name="Cao H.X."/>
            <person name="Stepanenko A."/>
            <person name="Chen G."/>
            <person name="Borisjuk N."/>
            <person name="Scholz U."/>
            <person name="Schubert I."/>
        </authorList>
    </citation>
    <scope>NUCLEOTIDE SEQUENCE [LARGE SCALE GENOMIC DNA]</scope>
</reference>
<protein>
    <recommendedName>
        <fullName evidence="4">Secreted protein</fullName>
    </recommendedName>
</protein>
<sequence>MEVGACQGASSSGPRSKRRLFIALLLSKVPSLACTTTPCPTAGWPPMTWKGSGVHMPVGPTKPLEPLLAAYSSDCASDRLRARLAGRSPIL</sequence>
<evidence type="ECO:0000256" key="1">
    <source>
        <dbReference type="SAM" id="SignalP"/>
    </source>
</evidence>
<feature type="signal peptide" evidence="1">
    <location>
        <begin position="1"/>
        <end position="35"/>
    </location>
</feature>
<keyword evidence="1" id="KW-0732">Signal</keyword>
<evidence type="ECO:0000313" key="2">
    <source>
        <dbReference type="EMBL" id="CAA6674101.1"/>
    </source>
</evidence>
<gene>
    <name evidence="2" type="ORF">SI7747_UN020459</name>
</gene>
<comment type="caution">
    <text evidence="2">The sequence shown here is derived from an EMBL/GenBank/DDBJ whole genome shotgun (WGS) entry which is preliminary data.</text>
</comment>
<feature type="chain" id="PRO_5047120980" description="Secreted protein" evidence="1">
    <location>
        <begin position="36"/>
        <end position="91"/>
    </location>
</feature>
<keyword evidence="3" id="KW-1185">Reference proteome</keyword>
<proteinExistence type="predicted"/>
<dbReference type="Proteomes" id="UP001189122">
    <property type="component" value="Unassembled WGS sequence"/>
</dbReference>
<evidence type="ECO:0000313" key="3">
    <source>
        <dbReference type="Proteomes" id="UP001189122"/>
    </source>
</evidence>
<dbReference type="EMBL" id="CACRZD030000077">
    <property type="protein sequence ID" value="CAA6674101.1"/>
    <property type="molecule type" value="Genomic_DNA"/>
</dbReference>
<name>A0ABN7E8A0_SPIIN</name>
<evidence type="ECO:0008006" key="4">
    <source>
        <dbReference type="Google" id="ProtNLM"/>
    </source>
</evidence>
<organism evidence="2 3">
    <name type="scientific">Spirodela intermedia</name>
    <name type="common">Intermediate duckweed</name>
    <dbReference type="NCBI Taxonomy" id="51605"/>
    <lineage>
        <taxon>Eukaryota</taxon>
        <taxon>Viridiplantae</taxon>
        <taxon>Streptophyta</taxon>
        <taxon>Embryophyta</taxon>
        <taxon>Tracheophyta</taxon>
        <taxon>Spermatophyta</taxon>
        <taxon>Magnoliopsida</taxon>
        <taxon>Liliopsida</taxon>
        <taxon>Araceae</taxon>
        <taxon>Lemnoideae</taxon>
        <taxon>Spirodela</taxon>
    </lineage>
</organism>
<accession>A0ABN7E8A0</accession>